<dbReference type="GO" id="GO:0016740">
    <property type="term" value="F:transferase activity"/>
    <property type="evidence" value="ECO:0007669"/>
    <property type="project" value="UniProtKB-KW"/>
</dbReference>
<dbReference type="CDD" id="cd04186">
    <property type="entry name" value="GT_2_like_c"/>
    <property type="match status" value="1"/>
</dbReference>
<organism evidence="2 3">
    <name type="scientific">Rhodoferax lacus</name>
    <dbReference type="NCBI Taxonomy" id="2184758"/>
    <lineage>
        <taxon>Bacteria</taxon>
        <taxon>Pseudomonadati</taxon>
        <taxon>Pseudomonadota</taxon>
        <taxon>Betaproteobacteria</taxon>
        <taxon>Burkholderiales</taxon>
        <taxon>Comamonadaceae</taxon>
        <taxon>Rhodoferax</taxon>
    </lineage>
</organism>
<reference evidence="2 3" key="1">
    <citation type="submission" date="2018-05" db="EMBL/GenBank/DDBJ databases">
        <title>Rhodoferax soyangensis sp.nov., isolated from an oligotrophic freshwater lake.</title>
        <authorList>
            <person name="Park M."/>
        </authorList>
    </citation>
    <scope>NUCLEOTIDE SEQUENCE [LARGE SCALE GENOMIC DNA]</scope>
    <source>
        <strain evidence="2 3">IMCC26218</strain>
    </source>
</reference>
<sequence>MDISIIIVSYNTAHLLHEVMATLRAASAGLQTEILFVDNASKDNSVEIIQRDFPACQLIVNKQNVGFGRANNQALPLASGRYVLLVNTDAFVEANTLTSTLAYMDAHPKCGILGVRLEGRDGVLQPCARYFPTPWNTFLLQTGLNRIFKHTKMVDDMNWAHDSVRSVDWVVGCYYLVRREVIAQVGLFDPRYFLYLEEVDHCLAAKKAGWEVVFYPHTTVIHWGGESAKSEGAISQGGRQLEALQTESSLLYYRKNHGLPGAMNSLVLSGVAEVMNTCKRLLKGRQPFGFADAWRRLSLQWSLWLRTSWGTRPTR</sequence>
<evidence type="ECO:0000313" key="3">
    <source>
        <dbReference type="Proteomes" id="UP000260665"/>
    </source>
</evidence>
<protein>
    <submittedName>
        <fullName evidence="2">Glycosyltransferase family 2 protein</fullName>
    </submittedName>
</protein>
<name>A0A3E1RF44_9BURK</name>
<dbReference type="AlphaFoldDB" id="A0A3E1RF44"/>
<dbReference type="EMBL" id="QFZK01000002">
    <property type="protein sequence ID" value="RFO97984.1"/>
    <property type="molecule type" value="Genomic_DNA"/>
</dbReference>
<proteinExistence type="predicted"/>
<evidence type="ECO:0000259" key="1">
    <source>
        <dbReference type="Pfam" id="PF00535"/>
    </source>
</evidence>
<dbReference type="Pfam" id="PF00535">
    <property type="entry name" value="Glycos_transf_2"/>
    <property type="match status" value="1"/>
</dbReference>
<dbReference type="InterPro" id="IPR001173">
    <property type="entry name" value="Glyco_trans_2-like"/>
</dbReference>
<comment type="caution">
    <text evidence="2">The sequence shown here is derived from an EMBL/GenBank/DDBJ whole genome shotgun (WGS) entry which is preliminary data.</text>
</comment>
<dbReference type="OrthoDB" id="9771846at2"/>
<dbReference type="Proteomes" id="UP000260665">
    <property type="component" value="Unassembled WGS sequence"/>
</dbReference>
<dbReference type="InterPro" id="IPR029044">
    <property type="entry name" value="Nucleotide-diphossugar_trans"/>
</dbReference>
<dbReference type="SUPFAM" id="SSF53448">
    <property type="entry name" value="Nucleotide-diphospho-sugar transferases"/>
    <property type="match status" value="1"/>
</dbReference>
<keyword evidence="3" id="KW-1185">Reference proteome</keyword>
<dbReference type="PANTHER" id="PTHR43179">
    <property type="entry name" value="RHAMNOSYLTRANSFERASE WBBL"/>
    <property type="match status" value="1"/>
</dbReference>
<feature type="domain" description="Glycosyltransferase 2-like" evidence="1">
    <location>
        <begin position="4"/>
        <end position="125"/>
    </location>
</feature>
<dbReference type="Gene3D" id="3.90.550.10">
    <property type="entry name" value="Spore Coat Polysaccharide Biosynthesis Protein SpsA, Chain A"/>
    <property type="match status" value="1"/>
</dbReference>
<dbReference type="PANTHER" id="PTHR43179:SF7">
    <property type="entry name" value="RHAMNOSYLTRANSFERASE WBBL"/>
    <property type="match status" value="1"/>
</dbReference>
<accession>A0A3E1RF44</accession>
<evidence type="ECO:0000313" key="2">
    <source>
        <dbReference type="EMBL" id="RFO97984.1"/>
    </source>
</evidence>
<gene>
    <name evidence="2" type="ORF">DIC66_04460</name>
</gene>
<keyword evidence="2" id="KW-0808">Transferase</keyword>
<dbReference type="RefSeq" id="WP_117174491.1">
    <property type="nucleotide sequence ID" value="NZ_QFZK01000002.1"/>
</dbReference>